<dbReference type="Proteomes" id="UP000682782">
    <property type="component" value="Chromosome"/>
</dbReference>
<evidence type="ECO:0000313" key="2">
    <source>
        <dbReference type="Proteomes" id="UP000682782"/>
    </source>
</evidence>
<reference evidence="1" key="1">
    <citation type="submission" date="2021-01" db="EMBL/GenBank/DDBJ databases">
        <title>Complete genome sequence of Clostridiales bacterium R-7.</title>
        <authorList>
            <person name="Mahoney-Kurpe S.C."/>
            <person name="Palevich N."/>
            <person name="Koike S."/>
            <person name="Moon C.D."/>
            <person name="Attwood G.T."/>
        </authorList>
    </citation>
    <scope>NUCLEOTIDE SEQUENCE</scope>
    <source>
        <strain evidence="1">R-7</strain>
    </source>
</reference>
<evidence type="ECO:0000313" key="1">
    <source>
        <dbReference type="EMBL" id="QUC66714.1"/>
    </source>
</evidence>
<gene>
    <name evidence="1" type="ORF">JYE49_12785</name>
</gene>
<sequence length="537" mass="59611">MKLKNRKNLVVNLLIAAVFITSVILPIISMFSRVTAESFREVTGSVQFGRAVWNSLTTSLTATMISLVLALLAAWCVERTRLPGKNLFSLLFVAPMLIPSMSHAFGLIALFGTNGLITRLLHVRTAIYGFNGIVLGAVMYSFPFAYVMFTSILQYEDQLPYRAAEVMGIPRIRQFTGITLPYLKKTIITAFFAIFTMTITDYGVPIMIGGQVQTLPVMMYNKAVAMTDYSTGSVIGIFLLIPAIVAFIVDLMNPETNQNTYAAELFKPRRNKVQSTMALVFSILLCVMILSPVISFSFMVFEERYPSVTTFTLYHIEKTLNRGALTYLGNSLLYAVLTSTAGTVFAFFCAYETARVKERLGKLIHLISLTSMAIPGIVLGLSYIIFFHGSAVYGTIWIVVIMNCIHFFSSPYLMMYNTLGKVNPNLEAAGSTLGIKRWRIVRDVILPKVSGTVLEMFSYFFVNSLVTISAVSFLSPPSPKPLSLLINQFEAQRQMESAAFVSLLIFLVNVLLRISIRGMKKILALKKARIGEGQTAC</sequence>
<protein>
    <submittedName>
        <fullName evidence="1">ABC transporter permease subunit</fullName>
    </submittedName>
</protein>
<name>A0AC61MVS7_9FIRM</name>
<proteinExistence type="predicted"/>
<dbReference type="EMBL" id="CP068393">
    <property type="protein sequence ID" value="QUC66714.1"/>
    <property type="molecule type" value="Genomic_DNA"/>
</dbReference>
<keyword evidence="2" id="KW-1185">Reference proteome</keyword>
<accession>A0AC61MVS7</accession>
<organism evidence="1 2">
    <name type="scientific">Aristaeella hokkaidonensis</name>
    <dbReference type="NCBI Taxonomy" id="3046382"/>
    <lineage>
        <taxon>Bacteria</taxon>
        <taxon>Bacillati</taxon>
        <taxon>Bacillota</taxon>
        <taxon>Clostridia</taxon>
        <taxon>Eubacteriales</taxon>
        <taxon>Aristaeellaceae</taxon>
        <taxon>Aristaeella</taxon>
    </lineage>
</organism>